<gene>
    <name evidence="1" type="ORF">DHETER_LOCUS13328</name>
</gene>
<evidence type="ECO:0000313" key="2">
    <source>
        <dbReference type="Proteomes" id="UP000789702"/>
    </source>
</evidence>
<protein>
    <submittedName>
        <fullName evidence="1">10344_t:CDS:1</fullName>
    </submittedName>
</protein>
<sequence>SQKIKLKCTRLLTTYTKEQLQEIQEMIDTNFGYSLNAKQIPGALEFILEFVDNMLKEESKLDKRNKESLVPVNSPCKNTLIVLLNLESNKCESGKKNLKKEKSRLVNNRNEVSNWYSKSAKNDDSSRQQSTGQCYDKDINKIKSEKVAFKQYLKDTDDGIGIKKNERIGKEYMNENKNLGDYNSNENDNDDLVEEFECESKNLEKVESYSMDSDRMEVDRIKVGREKQKGALIDYQKLAEMNNVKIVDDEALDESNCVEDDGGQRKGRNKDRPERLLDGETLNYECEKWKKK</sequence>
<dbReference type="Proteomes" id="UP000789702">
    <property type="component" value="Unassembled WGS sequence"/>
</dbReference>
<name>A0ACA9Q1A5_9GLOM</name>
<keyword evidence="2" id="KW-1185">Reference proteome</keyword>
<reference evidence="1" key="1">
    <citation type="submission" date="2021-06" db="EMBL/GenBank/DDBJ databases">
        <authorList>
            <person name="Kallberg Y."/>
            <person name="Tangrot J."/>
            <person name="Rosling A."/>
        </authorList>
    </citation>
    <scope>NUCLEOTIDE SEQUENCE</scope>
    <source>
        <strain evidence="1">IL203A</strain>
    </source>
</reference>
<feature type="non-terminal residue" evidence="1">
    <location>
        <position position="1"/>
    </location>
</feature>
<proteinExistence type="predicted"/>
<feature type="non-terminal residue" evidence="1">
    <location>
        <position position="292"/>
    </location>
</feature>
<evidence type="ECO:0000313" key="1">
    <source>
        <dbReference type="EMBL" id="CAG8729264.1"/>
    </source>
</evidence>
<dbReference type="EMBL" id="CAJVPU010036082">
    <property type="protein sequence ID" value="CAG8729264.1"/>
    <property type="molecule type" value="Genomic_DNA"/>
</dbReference>
<comment type="caution">
    <text evidence="1">The sequence shown here is derived from an EMBL/GenBank/DDBJ whole genome shotgun (WGS) entry which is preliminary data.</text>
</comment>
<organism evidence="1 2">
    <name type="scientific">Dentiscutata heterogama</name>
    <dbReference type="NCBI Taxonomy" id="1316150"/>
    <lineage>
        <taxon>Eukaryota</taxon>
        <taxon>Fungi</taxon>
        <taxon>Fungi incertae sedis</taxon>
        <taxon>Mucoromycota</taxon>
        <taxon>Glomeromycotina</taxon>
        <taxon>Glomeromycetes</taxon>
        <taxon>Diversisporales</taxon>
        <taxon>Gigasporaceae</taxon>
        <taxon>Dentiscutata</taxon>
    </lineage>
</organism>
<accession>A0ACA9Q1A5</accession>